<keyword evidence="1" id="KW-0472">Membrane</keyword>
<feature type="transmembrane region" description="Helical" evidence="1">
    <location>
        <begin position="212"/>
        <end position="235"/>
    </location>
</feature>
<evidence type="ECO:0000256" key="2">
    <source>
        <dbReference type="SAM" id="SignalP"/>
    </source>
</evidence>
<evidence type="ECO:0000313" key="3">
    <source>
        <dbReference type="EMBL" id="OAH59706.1"/>
    </source>
</evidence>
<dbReference type="EMBL" id="LQWZ01000001">
    <property type="protein sequence ID" value="OAH59706.1"/>
    <property type="molecule type" value="Genomic_DNA"/>
</dbReference>
<feature type="transmembrane region" description="Helical" evidence="1">
    <location>
        <begin position="241"/>
        <end position="259"/>
    </location>
</feature>
<evidence type="ECO:0008006" key="5">
    <source>
        <dbReference type="Google" id="ProtNLM"/>
    </source>
</evidence>
<proteinExistence type="predicted"/>
<evidence type="ECO:0000256" key="1">
    <source>
        <dbReference type="SAM" id="Phobius"/>
    </source>
</evidence>
<organism evidence="3 4">
    <name type="scientific">Domibacillus aminovorans</name>
    <dbReference type="NCBI Taxonomy" id="29332"/>
    <lineage>
        <taxon>Bacteria</taxon>
        <taxon>Bacillati</taxon>
        <taxon>Bacillota</taxon>
        <taxon>Bacilli</taxon>
        <taxon>Bacillales</taxon>
        <taxon>Bacillaceae</taxon>
        <taxon>Domibacillus</taxon>
    </lineage>
</organism>
<evidence type="ECO:0000313" key="4">
    <source>
        <dbReference type="Proteomes" id="UP000077271"/>
    </source>
</evidence>
<dbReference type="InterPro" id="IPR032809">
    <property type="entry name" value="Put_HupE_UreJ"/>
</dbReference>
<protein>
    <recommendedName>
        <fullName evidence="5">HupE / UreJ protein</fullName>
    </recommendedName>
</protein>
<dbReference type="Proteomes" id="UP000077271">
    <property type="component" value="Unassembled WGS sequence"/>
</dbReference>
<name>A0A177L2N1_9BACI</name>
<dbReference type="AlphaFoldDB" id="A0A177L2N1"/>
<feature type="transmembrane region" description="Helical" evidence="1">
    <location>
        <begin position="268"/>
        <end position="286"/>
    </location>
</feature>
<keyword evidence="2" id="KW-0732">Signal</keyword>
<feature type="transmembrane region" description="Helical" evidence="1">
    <location>
        <begin position="181"/>
        <end position="205"/>
    </location>
</feature>
<feature type="transmembrane region" description="Helical" evidence="1">
    <location>
        <begin position="298"/>
        <end position="320"/>
    </location>
</feature>
<keyword evidence="1" id="KW-0812">Transmembrane</keyword>
<accession>A0A177L2N1</accession>
<dbReference type="OrthoDB" id="9808870at2"/>
<comment type="caution">
    <text evidence="3">The sequence shown here is derived from an EMBL/GenBank/DDBJ whole genome shotgun (WGS) entry which is preliminary data.</text>
</comment>
<feature type="transmembrane region" description="Helical" evidence="1">
    <location>
        <begin position="332"/>
        <end position="350"/>
    </location>
</feature>
<dbReference type="RefSeq" id="WP_063974301.1">
    <property type="nucleotide sequence ID" value="NZ_LQWZ01000001.1"/>
</dbReference>
<feature type="chain" id="PRO_5008066586" description="HupE / UreJ protein" evidence="2">
    <location>
        <begin position="31"/>
        <end position="354"/>
    </location>
</feature>
<keyword evidence="1" id="KW-1133">Transmembrane helix</keyword>
<feature type="signal peptide" evidence="2">
    <location>
        <begin position="1"/>
        <end position="30"/>
    </location>
</feature>
<sequence length="354" mass="39897">MDLNKTIKHWLPIFLFLFTCSFVLSSPAFAHTNNSEGYSSIEVKEETLTYELKVDLTEFGHAMNKDLDPSQAIDTTAVQQYINSHIKLFADGARIEGRVSKTDIATINERPFAVVNLTYKLDQKPEKLVLEYNMFLDDSDPSHANFATIKMDGEQREQVLTFEKRELEIGEGTALQTSKQFLSLGLEHIFTGYDHILFVISLLIGAKTVRHIFSLITAFTIAHSITLALATLQIVQFPSKLVEMAIALSIVYVALVNIFDRDSKQQPWIAFSFGLIHGFGFAGILSEMRLDVNHMATTLLSFNIGIELGQLLIVLMAYPIILFVKKVQAFKWIIPGTSMGILAFGLLWFFQRAF</sequence>
<dbReference type="Pfam" id="PF13795">
    <property type="entry name" value="HupE_UreJ_2"/>
    <property type="match status" value="1"/>
</dbReference>
<gene>
    <name evidence="3" type="ORF">AWH48_00950</name>
</gene>
<reference evidence="3 4" key="1">
    <citation type="submission" date="2016-01" db="EMBL/GenBank/DDBJ databases">
        <title>Investigation of taxonomic status of Bacillus aminovorans.</title>
        <authorList>
            <person name="Verma A."/>
            <person name="Pal Y."/>
            <person name="Krishnamurthi S."/>
        </authorList>
    </citation>
    <scope>NUCLEOTIDE SEQUENCE [LARGE SCALE GENOMIC DNA]</scope>
    <source>
        <strain evidence="3 4">DSM 4337</strain>
    </source>
</reference>